<evidence type="ECO:0000313" key="4">
    <source>
        <dbReference type="Proteomes" id="UP001182556"/>
    </source>
</evidence>
<feature type="domain" description="SAP" evidence="2">
    <location>
        <begin position="12"/>
        <end position="46"/>
    </location>
</feature>
<accession>A0AAD9FMW6</accession>
<feature type="region of interest" description="Disordered" evidence="1">
    <location>
        <begin position="297"/>
        <end position="322"/>
    </location>
</feature>
<evidence type="ECO:0000313" key="3">
    <source>
        <dbReference type="EMBL" id="KAK1922529.1"/>
    </source>
</evidence>
<feature type="compositionally biased region" description="Polar residues" evidence="1">
    <location>
        <begin position="594"/>
        <end position="605"/>
    </location>
</feature>
<feature type="region of interest" description="Disordered" evidence="1">
    <location>
        <begin position="854"/>
        <end position="899"/>
    </location>
</feature>
<evidence type="ECO:0000256" key="1">
    <source>
        <dbReference type="SAM" id="MobiDB-lite"/>
    </source>
</evidence>
<feature type="compositionally biased region" description="Polar residues" evidence="1">
    <location>
        <begin position="651"/>
        <end position="665"/>
    </location>
</feature>
<gene>
    <name evidence="3" type="ORF">DB88DRAFT_455754</name>
</gene>
<dbReference type="PROSITE" id="PS50800">
    <property type="entry name" value="SAP"/>
    <property type="match status" value="1"/>
</dbReference>
<feature type="region of interest" description="Disordered" evidence="1">
    <location>
        <begin position="76"/>
        <end position="103"/>
    </location>
</feature>
<dbReference type="EMBL" id="JAODAN010000008">
    <property type="protein sequence ID" value="KAK1922529.1"/>
    <property type="molecule type" value="Genomic_DNA"/>
</dbReference>
<feature type="region of interest" description="Disordered" evidence="1">
    <location>
        <begin position="593"/>
        <end position="669"/>
    </location>
</feature>
<sequence length="935" mass="98296">MADEVLYNSPALHALKRHQLMSLSKRYGLKASGKNVDMIDRLKKYAATLSPSRKMTVPLPAPTPGPLSDFAINQPFEAASPSSPQSPLLNPSLTLPPTTSTNDMDVEKRLSRMSENWEVLSESGASLISPAKSGMTKSSSVRSWKSANNGESLSEFGVEEVPSGSTRSKSSSIKALATSLSRRASHHLKTRSFSASSNLSKMCDAGEGTAKAEQEIDQESEERIQDVSTSPPSPASTVGVPRRHSRISLVERPSTIRLCSPAPQEEKATIDPVSQRRLIDNDADDLPFFTNGAPIKERKSMAPLRHPAGPEDRSGTAQLGRKSLPAISSCSSASVPSIYPPLPTIGTALTCDTEVPPVPPIPGAFQREPVPAQAPFGFAISNDAFADSSKAVLAQMQATMEARGINATFGEELLKGKKAEVRKLVSVNDRLGQGGWGLKAMPSTSSIADRYAQAHQREFARMRGIDGSKGAKGSKSTLASSTTNSDLTITPEEHLPPTTPGKRKISATAHNTPSAPNGLPLIGGPEGTLPKRRKLSIGPNTLGSIKGAGKSLVSLLGDGPKAMVTPSKLKRRTSGGGLSSRFGLFKSKRCDSLTKPTASSLARSQMSRSTTTPSLTSSSRTSSMMRGSTSTNSTVTSTTTTNRTIKERTRATSAGTFGSTGSKTPTRPKLPDFGDFSLSRSGSINALNLPTVQSGSMSSVTSGLSMKKQSQVDLIRKARPAPAPPVARVAQPATGLASAGSKATSLATPAPKARTASSSTVASSTSTILVSVKRSSTLYQPTASSLARMQATVKPPADRPLPAIPPPKQISTTKPFGNASSRFEASFNVQSPAPMPPTSTGSLSPAVKTASKTSLKPVTASPMRPTGKFTSSAGTRIRHKQSGLSAVKSKGNLRAESEVNARRADIRAKQARLGEERELRAMLGETSSAEMDVDA</sequence>
<feature type="region of interest" description="Disordered" evidence="1">
    <location>
        <begin position="130"/>
        <end position="172"/>
    </location>
</feature>
<feature type="region of interest" description="Disordered" evidence="1">
    <location>
        <begin position="463"/>
        <end position="542"/>
    </location>
</feature>
<feature type="region of interest" description="Disordered" evidence="1">
    <location>
        <begin position="204"/>
        <end position="247"/>
    </location>
</feature>
<feature type="compositionally biased region" description="Low complexity" evidence="1">
    <location>
        <begin position="163"/>
        <end position="172"/>
    </location>
</feature>
<dbReference type="Proteomes" id="UP001182556">
    <property type="component" value="Unassembled WGS sequence"/>
</dbReference>
<feature type="compositionally biased region" description="Low complexity" evidence="1">
    <location>
        <begin position="606"/>
        <end position="643"/>
    </location>
</feature>
<feature type="compositionally biased region" description="Polar residues" evidence="1">
    <location>
        <begin position="135"/>
        <end position="152"/>
    </location>
</feature>
<dbReference type="InterPro" id="IPR003034">
    <property type="entry name" value="SAP_dom"/>
</dbReference>
<dbReference type="AlphaFoldDB" id="A0AAD9FMW6"/>
<organism evidence="3 4">
    <name type="scientific">Papiliotrema laurentii</name>
    <name type="common">Cryptococcus laurentii</name>
    <dbReference type="NCBI Taxonomy" id="5418"/>
    <lineage>
        <taxon>Eukaryota</taxon>
        <taxon>Fungi</taxon>
        <taxon>Dikarya</taxon>
        <taxon>Basidiomycota</taxon>
        <taxon>Agaricomycotina</taxon>
        <taxon>Tremellomycetes</taxon>
        <taxon>Tremellales</taxon>
        <taxon>Rhynchogastremaceae</taxon>
        <taxon>Papiliotrema</taxon>
    </lineage>
</organism>
<reference evidence="3" key="1">
    <citation type="submission" date="2023-02" db="EMBL/GenBank/DDBJ databases">
        <title>Identification and recombinant expression of a fungal hydrolase from Papiliotrema laurentii that hydrolyzes apple cutin and clears colloidal polyester polyurethane.</title>
        <authorList>
            <consortium name="DOE Joint Genome Institute"/>
            <person name="Roman V.A."/>
            <person name="Bojanowski C."/>
            <person name="Crable B.R."/>
            <person name="Wagner D.N."/>
            <person name="Hung C.S."/>
            <person name="Nadeau L.J."/>
            <person name="Schratz L."/>
            <person name="Haridas S."/>
            <person name="Pangilinan J."/>
            <person name="Lipzen A."/>
            <person name="Na H."/>
            <person name="Yan M."/>
            <person name="Ng V."/>
            <person name="Grigoriev I.V."/>
            <person name="Spatafora J.W."/>
            <person name="Barlow D."/>
            <person name="Biffinger J."/>
            <person name="Kelley-Loughnane N."/>
            <person name="Varaljay V.A."/>
            <person name="Crookes-Goodson W.J."/>
        </authorList>
    </citation>
    <scope>NUCLEOTIDE SEQUENCE</scope>
    <source>
        <strain evidence="3">5307AH</strain>
    </source>
</reference>
<proteinExistence type="predicted"/>
<comment type="caution">
    <text evidence="3">The sequence shown here is derived from an EMBL/GenBank/DDBJ whole genome shotgun (WGS) entry which is preliminary data.</text>
</comment>
<feature type="compositionally biased region" description="Low complexity" evidence="1">
    <location>
        <begin position="80"/>
        <end position="101"/>
    </location>
</feature>
<feature type="compositionally biased region" description="Polar residues" evidence="1">
    <location>
        <begin position="474"/>
        <end position="488"/>
    </location>
</feature>
<evidence type="ECO:0000259" key="2">
    <source>
        <dbReference type="PROSITE" id="PS50800"/>
    </source>
</evidence>
<keyword evidence="4" id="KW-1185">Reference proteome</keyword>
<feature type="compositionally biased region" description="Low complexity" evidence="1">
    <location>
        <begin position="227"/>
        <end position="240"/>
    </location>
</feature>
<protein>
    <recommendedName>
        <fullName evidence="2">SAP domain-containing protein</fullName>
    </recommendedName>
</protein>
<name>A0AAD9FMW6_PAPLA</name>